<sequence>MAHRLSRGEKGKWIQDQPKQAKRPPVIILASNNYALIEEHKLTLIGRVTNPAIQKTKALVDFFLNHWNVAGQITGKALGPYLFQFKFETKRDLQLILSKGPYHFKRWMLILQRWEPIVSDNFPSLIPFWISVHSIPLHYWTEDALKAIGKVLGPVEDWDVDRGRVRVSINGLKPLEMKHDISLPSGEIKEVELEYENLEKHCFHCLSLTHEGDACPTFPRKENRDGRETRLGISQNRTLERLEADRRRKDEKKGSRNLNWNPSENFASSTRWKNEEHKDSSWRSESNPPYDYGIRRDPHRRYESSQTNRDRPGRPSARERLSFTKESEAATHRENHSKSYTSALRTE</sequence>
<feature type="region of interest" description="Disordered" evidence="1">
    <location>
        <begin position="215"/>
        <end position="347"/>
    </location>
</feature>
<accession>A0A8D9MCY9</accession>
<feature type="domain" description="DUF4283" evidence="2">
    <location>
        <begin position="37"/>
        <end position="116"/>
    </location>
</feature>
<feature type="compositionally biased region" description="Basic and acidic residues" evidence="1">
    <location>
        <begin position="219"/>
        <end position="230"/>
    </location>
</feature>
<feature type="compositionally biased region" description="Basic and acidic residues" evidence="1">
    <location>
        <begin position="293"/>
        <end position="337"/>
    </location>
</feature>
<protein>
    <recommendedName>
        <fullName evidence="6">DUF4283 domain-containing protein</fullName>
    </recommendedName>
</protein>
<feature type="compositionally biased region" description="Polar residues" evidence="1">
    <location>
        <begin position="338"/>
        <end position="347"/>
    </location>
</feature>
<feature type="compositionally biased region" description="Basic and acidic residues" evidence="1">
    <location>
        <begin position="238"/>
        <end position="254"/>
    </location>
</feature>
<dbReference type="EMBL" id="LS974620">
    <property type="protein sequence ID" value="CAG7905170.1"/>
    <property type="molecule type" value="Genomic_DNA"/>
</dbReference>
<dbReference type="OrthoDB" id="1025960at2759"/>
<dbReference type="InterPro" id="IPR025558">
    <property type="entry name" value="DUF4283"/>
</dbReference>
<feature type="domain" description="Zinc knuckle CX2CX4HX4C" evidence="3">
    <location>
        <begin position="173"/>
        <end position="216"/>
    </location>
</feature>
<reference evidence="4 5" key="1">
    <citation type="submission" date="2021-07" db="EMBL/GenBank/DDBJ databases">
        <authorList>
            <consortium name="Genoscope - CEA"/>
            <person name="William W."/>
        </authorList>
    </citation>
    <scope>NUCLEOTIDE SEQUENCE [LARGE SCALE GENOMIC DNA]</scope>
</reference>
<dbReference type="InterPro" id="IPR040256">
    <property type="entry name" value="At4g02000-like"/>
</dbReference>
<organism evidence="4 5">
    <name type="scientific">Brassica campestris</name>
    <name type="common">Field mustard</name>
    <dbReference type="NCBI Taxonomy" id="3711"/>
    <lineage>
        <taxon>Eukaryota</taxon>
        <taxon>Viridiplantae</taxon>
        <taxon>Streptophyta</taxon>
        <taxon>Embryophyta</taxon>
        <taxon>Tracheophyta</taxon>
        <taxon>Spermatophyta</taxon>
        <taxon>Magnoliopsida</taxon>
        <taxon>eudicotyledons</taxon>
        <taxon>Gunneridae</taxon>
        <taxon>Pentapetalae</taxon>
        <taxon>rosids</taxon>
        <taxon>malvids</taxon>
        <taxon>Brassicales</taxon>
        <taxon>Brassicaceae</taxon>
        <taxon>Brassiceae</taxon>
        <taxon>Brassica</taxon>
    </lineage>
</organism>
<dbReference type="Pfam" id="PF14111">
    <property type="entry name" value="DUF4283"/>
    <property type="match status" value="1"/>
</dbReference>
<dbReference type="AlphaFoldDB" id="A0A8D9MCY9"/>
<evidence type="ECO:0000313" key="4">
    <source>
        <dbReference type="EMBL" id="CAG7905170.1"/>
    </source>
</evidence>
<name>A0A8D9MCY9_BRACM</name>
<dbReference type="InterPro" id="IPR025836">
    <property type="entry name" value="Zn_knuckle_CX2CX4HX4C"/>
</dbReference>
<dbReference type="Pfam" id="PF14392">
    <property type="entry name" value="zf-CCHC_4"/>
    <property type="match status" value="1"/>
</dbReference>
<proteinExistence type="predicted"/>
<feature type="compositionally biased region" description="Basic and acidic residues" evidence="1">
    <location>
        <begin position="272"/>
        <end position="282"/>
    </location>
</feature>
<dbReference type="PANTHER" id="PTHR31286">
    <property type="entry name" value="GLYCINE-RICH CELL WALL STRUCTURAL PROTEIN 1.8-LIKE"/>
    <property type="match status" value="1"/>
</dbReference>
<feature type="compositionally biased region" description="Polar residues" evidence="1">
    <location>
        <begin position="256"/>
        <end position="271"/>
    </location>
</feature>
<evidence type="ECO:0000256" key="1">
    <source>
        <dbReference type="SAM" id="MobiDB-lite"/>
    </source>
</evidence>
<evidence type="ECO:0000313" key="5">
    <source>
        <dbReference type="Proteomes" id="UP000694005"/>
    </source>
</evidence>
<gene>
    <name evidence="4" type="ORF">BRAPAZ1V2_A04P00710.2</name>
</gene>
<evidence type="ECO:0000259" key="2">
    <source>
        <dbReference type="Pfam" id="PF14111"/>
    </source>
</evidence>
<evidence type="ECO:0008006" key="6">
    <source>
        <dbReference type="Google" id="ProtNLM"/>
    </source>
</evidence>
<dbReference type="PANTHER" id="PTHR31286:SF163">
    <property type="entry name" value="ZINC KNUCKLE CX2CX4HX4C DOMAIN-CONTAINING PROTEIN"/>
    <property type="match status" value="1"/>
</dbReference>
<dbReference type="Proteomes" id="UP000694005">
    <property type="component" value="Chromosome A04"/>
</dbReference>
<evidence type="ECO:0000259" key="3">
    <source>
        <dbReference type="Pfam" id="PF14392"/>
    </source>
</evidence>
<dbReference type="Gramene" id="A04p00710.2_BraZ1">
    <property type="protein sequence ID" value="A04p00710.2_BraZ1.CDS.1"/>
    <property type="gene ID" value="A04g00710.2_BraZ1"/>
</dbReference>